<dbReference type="AlphaFoldDB" id="A0A7M1UTR9"/>
<dbReference type="Gene3D" id="3.20.20.410">
    <property type="entry name" value="Protein of unknown function UPF0759"/>
    <property type="match status" value="1"/>
</dbReference>
<dbReference type="RefSeq" id="WP_193436429.1">
    <property type="nucleotide sequence ID" value="NZ_CP063144.1"/>
</dbReference>
<dbReference type="PANTHER" id="PTHR30348:SF4">
    <property type="entry name" value="DUF72 DOMAIN-CONTAINING PROTEIN"/>
    <property type="match status" value="1"/>
</dbReference>
<dbReference type="SUPFAM" id="SSF117396">
    <property type="entry name" value="TM1631-like"/>
    <property type="match status" value="1"/>
</dbReference>
<sequence>MKTVITGCCGFPTARGKYYSVFKTVELQNTFYDLPSVEWASSIRKEAPQGFSFAVKAWQVLTHPSTSPTWRRMRRKPGGNPEGYGFLKPSRENIQALEKTLEVARALDAFIVVFQTPASMPFNQDVVKWVDEFFEQAVSMSGSVKYGWEPRGEWARAPVLKELLSKHGVIHVTDLLKARPVFHGGVVYTRLHGLGEGEVNYSYKYTDKDLEELALILKEMNFNTAYVMFNNVSMLSDASRFKQVCGKVLGEDARVE</sequence>
<dbReference type="OrthoDB" id="35747at2157"/>
<proteinExistence type="predicted"/>
<protein>
    <submittedName>
        <fullName evidence="1">DUF72 domain-containing protein</fullName>
    </submittedName>
</protein>
<dbReference type="InterPro" id="IPR036520">
    <property type="entry name" value="UPF0759_sf"/>
</dbReference>
<dbReference type="EMBL" id="CP063144">
    <property type="protein sequence ID" value="QOR94632.1"/>
    <property type="molecule type" value="Genomic_DNA"/>
</dbReference>
<evidence type="ECO:0000313" key="1">
    <source>
        <dbReference type="EMBL" id="QOR94632.1"/>
    </source>
</evidence>
<dbReference type="GeneID" id="59454048"/>
<evidence type="ECO:0000313" key="2">
    <source>
        <dbReference type="Proteomes" id="UP000593766"/>
    </source>
</evidence>
<organism evidence="1 2">
    <name type="scientific">Thermosphaera chiliense</name>
    <dbReference type="NCBI Taxonomy" id="3402707"/>
    <lineage>
        <taxon>Archaea</taxon>
        <taxon>Thermoproteota</taxon>
        <taxon>Thermoprotei</taxon>
        <taxon>Desulfurococcales</taxon>
        <taxon>Desulfurococcaceae</taxon>
        <taxon>Thermosphaera</taxon>
    </lineage>
</organism>
<reference evidence="1 2" key="1">
    <citation type="submission" date="2020-10" db="EMBL/GenBank/DDBJ databases">
        <title>Complete genome sequence of Thermosphaera aggregans strain 3507.</title>
        <authorList>
            <person name="Zayulina K.S."/>
            <person name="Elcheninov A.G."/>
            <person name="Toshchakov S.V."/>
            <person name="Kublanov I.V."/>
            <person name="Kochetkova T.V."/>
        </authorList>
    </citation>
    <scope>NUCLEOTIDE SEQUENCE [LARGE SCALE GENOMIC DNA]</scope>
    <source>
        <strain evidence="1 2">3507</strain>
    </source>
</reference>
<dbReference type="InterPro" id="IPR002763">
    <property type="entry name" value="DUF72"/>
</dbReference>
<dbReference type="Proteomes" id="UP000593766">
    <property type="component" value="Chromosome"/>
</dbReference>
<accession>A0A7M1UTR9</accession>
<gene>
    <name evidence="1" type="ORF">IMZ38_01480</name>
</gene>
<keyword evidence="2" id="KW-1185">Reference proteome</keyword>
<name>A0A7M1UTR9_9CREN</name>
<dbReference type="Pfam" id="PF01904">
    <property type="entry name" value="DUF72"/>
    <property type="match status" value="1"/>
</dbReference>
<dbReference type="PANTHER" id="PTHR30348">
    <property type="entry name" value="UNCHARACTERIZED PROTEIN YECE"/>
    <property type="match status" value="1"/>
</dbReference>
<dbReference type="KEGG" id="tcs:IMZ38_01480"/>